<keyword evidence="2" id="KW-1185">Reference proteome</keyword>
<dbReference type="AlphaFoldDB" id="A0A2S6H1R3"/>
<name>A0A2S6H1R3_9PSEU</name>
<dbReference type="Proteomes" id="UP000239203">
    <property type="component" value="Unassembled WGS sequence"/>
</dbReference>
<dbReference type="EMBL" id="PTIX01000001">
    <property type="protein sequence ID" value="PPK71412.1"/>
    <property type="molecule type" value="Genomic_DNA"/>
</dbReference>
<dbReference type="OrthoDB" id="323926at2"/>
<evidence type="ECO:0000313" key="1">
    <source>
        <dbReference type="EMBL" id="PPK71412.1"/>
    </source>
</evidence>
<dbReference type="InterPro" id="IPR036514">
    <property type="entry name" value="SGNH_hydro_sf"/>
</dbReference>
<dbReference type="InterPro" id="IPR010033">
    <property type="entry name" value="HAD_SF_ppase_IIIC"/>
</dbReference>
<dbReference type="SUPFAM" id="SSF56784">
    <property type="entry name" value="HAD-like"/>
    <property type="match status" value="1"/>
</dbReference>
<gene>
    <name evidence="1" type="ORF">CLV40_101602</name>
</gene>
<comment type="caution">
    <text evidence="1">The sequence shown here is derived from an EMBL/GenBank/DDBJ whole genome shotgun (WGS) entry which is preliminary data.</text>
</comment>
<proteinExistence type="predicted"/>
<dbReference type="Gene3D" id="3.40.50.1000">
    <property type="entry name" value="HAD superfamily/HAD-like"/>
    <property type="match status" value="1"/>
</dbReference>
<dbReference type="Gene3D" id="3.40.50.1110">
    <property type="entry name" value="SGNH hydrolase"/>
    <property type="match status" value="1"/>
</dbReference>
<dbReference type="InterPro" id="IPR010037">
    <property type="entry name" value="FkbH_domain"/>
</dbReference>
<dbReference type="InterPro" id="IPR036412">
    <property type="entry name" value="HAD-like_sf"/>
</dbReference>
<sequence length="628" mass="67610">MTTEDIHRAPVRTALDELRALHHDGLLATHYDRVPALLADPADRAAAGRLLARVDPDEVAALHSGLPTASVAITGSGTLNALGTALTAELARHGYLPRVRVADFNTYAFDLDDPSSDLYANPADVTIAVLDHTAVFGEVPSPFTVADVETALAAKIAHWTRLASRFADHGTGTLVLNTVPLPREWVGRIIDHPGRARLSAAWRRANADLLDLGSAPGPVTVLDLDPLVDGVPLADPRFATYAHAHLSDELLGRYARDVAHLVRARTGRLRKVLALDLDNTLWGGVLGDDGVEGIEVAHTPRGEAFQAVQRLARQLQSQGVLLAAVSKNDADTVAAALRDHPDLGVPADAFVRVIANWQPKPDNLRRLARELNVGIDTVVFVDDSAHEIAAVRAELPTTTVHVAGDPAEHTPTILADDWFATTEITDEDRHRTRLYHEEAAREEFLSASDSIGEFLADLGISVRLAPATPAEIARVAQLTLRTNQFNLTTIRLQQDDVVALTKDPAARVLTITTADRFGGNGIVGVLVLRAAGAELRLENFLLSCRVFARGIEQAVLSLVLTAAREGGFVAVTGEFRPTAKNGKVAELLPHFGFETLAEGTFRHDLGEIVTIPEHLVLDVAEKIVPDRP</sequence>
<dbReference type="NCBIfam" id="TIGR01686">
    <property type="entry name" value="FkbH"/>
    <property type="match status" value="1"/>
</dbReference>
<reference evidence="1 2" key="1">
    <citation type="submission" date="2018-02" db="EMBL/GenBank/DDBJ databases">
        <title>Genomic Encyclopedia of Archaeal and Bacterial Type Strains, Phase II (KMG-II): from individual species to whole genera.</title>
        <authorList>
            <person name="Goeker M."/>
        </authorList>
    </citation>
    <scope>NUCLEOTIDE SEQUENCE [LARGE SCALE GENOMIC DNA]</scope>
    <source>
        <strain evidence="1 2">YU 961-1</strain>
    </source>
</reference>
<dbReference type="Pfam" id="PF00702">
    <property type="entry name" value="Hydrolase"/>
    <property type="match status" value="1"/>
</dbReference>
<dbReference type="InterPro" id="IPR023214">
    <property type="entry name" value="HAD_sf"/>
</dbReference>
<dbReference type="RefSeq" id="WP_104476577.1">
    <property type="nucleotide sequence ID" value="NZ_CP154825.1"/>
</dbReference>
<dbReference type="NCBIfam" id="TIGR01681">
    <property type="entry name" value="HAD-SF-IIIC"/>
    <property type="match status" value="1"/>
</dbReference>
<accession>A0A2S6H1R3</accession>
<evidence type="ECO:0000313" key="2">
    <source>
        <dbReference type="Proteomes" id="UP000239203"/>
    </source>
</evidence>
<organism evidence="1 2">
    <name type="scientific">Actinokineospora auranticolor</name>
    <dbReference type="NCBI Taxonomy" id="155976"/>
    <lineage>
        <taxon>Bacteria</taxon>
        <taxon>Bacillati</taxon>
        <taxon>Actinomycetota</taxon>
        <taxon>Actinomycetes</taxon>
        <taxon>Pseudonocardiales</taxon>
        <taxon>Pseudonocardiaceae</taxon>
        <taxon>Actinokineospora</taxon>
    </lineage>
</organism>
<protein>
    <submittedName>
        <fullName evidence="1">HAD superfamily phosphatase (TIGR01681 family)/FkbH-like protein</fullName>
    </submittedName>
</protein>